<comment type="subcellular location">
    <subcellularLocation>
        <location evidence="1">Membrane</location>
    </subcellularLocation>
</comment>
<keyword evidence="4 5" id="KW-0472">Membrane</keyword>
<name>F3ZPD3_9BACE</name>
<feature type="transmembrane region" description="Helical" evidence="5">
    <location>
        <begin position="119"/>
        <end position="139"/>
    </location>
</feature>
<evidence type="ECO:0000256" key="5">
    <source>
        <dbReference type="SAM" id="Phobius"/>
    </source>
</evidence>
<dbReference type="OrthoDB" id="9815705at2"/>
<evidence type="ECO:0000256" key="3">
    <source>
        <dbReference type="ARBA" id="ARBA00022989"/>
    </source>
</evidence>
<protein>
    <recommendedName>
        <fullName evidence="6">GYF domain-containing protein</fullName>
    </recommendedName>
</protein>
<accession>F3ZPD3</accession>
<dbReference type="Pfam" id="PF04505">
    <property type="entry name" value="CD225"/>
    <property type="match status" value="1"/>
</dbReference>
<evidence type="ECO:0000313" key="8">
    <source>
        <dbReference type="Proteomes" id="UP000018439"/>
    </source>
</evidence>
<reference evidence="7 8" key="1">
    <citation type="journal article" date="2011" name="Stand. Genomic Sci.">
        <title>Non-contiguous finished genome sequence of Bacteroides coprosuis type strain (PC139).</title>
        <authorList>
            <person name="Land M."/>
            <person name="Held B."/>
            <person name="Gronow S."/>
            <person name="Abt B."/>
            <person name="Lucas S."/>
            <person name="Del Rio T.G."/>
            <person name="Nolan M."/>
            <person name="Tice H."/>
            <person name="Cheng J.F."/>
            <person name="Pitluck S."/>
            <person name="Liolios K."/>
            <person name="Pagani I."/>
            <person name="Ivanova N."/>
            <person name="Mavromatis K."/>
            <person name="Mikhailova N."/>
            <person name="Pati A."/>
            <person name="Tapia R."/>
            <person name="Han C."/>
            <person name="Goodwin L."/>
            <person name="Chen A."/>
            <person name="Palaniappan K."/>
            <person name="Hauser L."/>
            <person name="Brambilla E.M."/>
            <person name="Rohde M."/>
            <person name="Goker M."/>
            <person name="Detter J.C."/>
            <person name="Woyke T."/>
            <person name="Bristow J."/>
            <person name="Eisen J.A."/>
            <person name="Markowitz V."/>
            <person name="Hugenholtz P."/>
            <person name="Kyrpides N.C."/>
            <person name="Klenk H.P."/>
            <person name="Lapidus A."/>
        </authorList>
    </citation>
    <scope>NUCLEOTIDE SEQUENCE</scope>
    <source>
        <strain evidence="7 8">DSM 18011</strain>
    </source>
</reference>
<organism evidence="7 8">
    <name type="scientific">Bacteroides coprosuis DSM 18011</name>
    <dbReference type="NCBI Taxonomy" id="679937"/>
    <lineage>
        <taxon>Bacteria</taxon>
        <taxon>Pseudomonadati</taxon>
        <taxon>Bacteroidota</taxon>
        <taxon>Bacteroidia</taxon>
        <taxon>Bacteroidales</taxon>
        <taxon>Bacteroidaceae</taxon>
        <taxon>Bacteroides</taxon>
    </lineage>
</organism>
<dbReference type="GO" id="GO:0016020">
    <property type="term" value="C:membrane"/>
    <property type="evidence" value="ECO:0007669"/>
    <property type="project" value="UniProtKB-SubCell"/>
</dbReference>
<dbReference type="AlphaFoldDB" id="F3ZPD3"/>
<evidence type="ECO:0000259" key="6">
    <source>
        <dbReference type="Pfam" id="PF14237"/>
    </source>
</evidence>
<dbReference type="InterPro" id="IPR007593">
    <property type="entry name" value="CD225/Dispanin_fam"/>
</dbReference>
<feature type="domain" description="GYF" evidence="6">
    <location>
        <begin position="5"/>
        <end position="50"/>
    </location>
</feature>
<evidence type="ECO:0000256" key="2">
    <source>
        <dbReference type="ARBA" id="ARBA00022692"/>
    </source>
</evidence>
<dbReference type="STRING" id="679937.Bcop_1395"/>
<evidence type="ECO:0000313" key="7">
    <source>
        <dbReference type="EMBL" id="EGJ71590.1"/>
    </source>
</evidence>
<dbReference type="InterPro" id="IPR025640">
    <property type="entry name" value="GYF_2"/>
</dbReference>
<dbReference type="Pfam" id="PF14237">
    <property type="entry name" value="GYF_2"/>
    <property type="match status" value="1"/>
</dbReference>
<feature type="transmembrane region" description="Helical" evidence="5">
    <location>
        <begin position="71"/>
        <end position="94"/>
    </location>
</feature>
<keyword evidence="2 5" id="KW-0812">Transmembrane</keyword>
<evidence type="ECO:0000256" key="4">
    <source>
        <dbReference type="ARBA" id="ARBA00023136"/>
    </source>
</evidence>
<gene>
    <name evidence="7" type="ORF">Bcop_1395</name>
</gene>
<dbReference type="HOGENOM" id="CLU_1811906_0_0_10"/>
<keyword evidence="8" id="KW-1185">Reference proteome</keyword>
<sequence length="142" mass="16094">MEEKYYIAINDNERQGPFTIEQLKGVVTPETMVWNKSLPSWTAASEVSELKSILDPSGKVGSTRFNPPKSWLLSSLITFFVFSYPFGAIATYYASKVDDNYLKGDLSQAEYYSKKAQRFVIIGIILGLIFRPILISSLFKLF</sequence>
<dbReference type="Proteomes" id="UP000018439">
    <property type="component" value="Chromosome"/>
</dbReference>
<proteinExistence type="predicted"/>
<keyword evidence="3 5" id="KW-1133">Transmembrane helix</keyword>
<dbReference type="eggNOG" id="ENOG50337U7">
    <property type="taxonomic scope" value="Bacteria"/>
</dbReference>
<evidence type="ECO:0000256" key="1">
    <source>
        <dbReference type="ARBA" id="ARBA00004370"/>
    </source>
</evidence>
<dbReference type="EMBL" id="CM001167">
    <property type="protein sequence ID" value="EGJ71590.1"/>
    <property type="molecule type" value="Genomic_DNA"/>
</dbReference>